<organism evidence="1 2">
    <name type="scientific">Cutibacterium acnes</name>
    <name type="common">Propionibacterium acnes</name>
    <dbReference type="NCBI Taxonomy" id="1747"/>
    <lineage>
        <taxon>Bacteria</taxon>
        <taxon>Bacillati</taxon>
        <taxon>Actinomycetota</taxon>
        <taxon>Actinomycetes</taxon>
        <taxon>Propionibacteriales</taxon>
        <taxon>Propionibacteriaceae</taxon>
        <taxon>Cutibacterium</taxon>
    </lineage>
</organism>
<protein>
    <submittedName>
        <fullName evidence="1">Uncharacterized protein</fullName>
    </submittedName>
</protein>
<gene>
    <name evidence="1" type="ORF">DXN06_10940</name>
</gene>
<evidence type="ECO:0000313" key="1">
    <source>
        <dbReference type="EMBL" id="AXM08097.1"/>
    </source>
</evidence>
<name>A0AAD0QRU3_CUTAC</name>
<reference evidence="1 2" key="1">
    <citation type="submission" date="2018-08" db="EMBL/GenBank/DDBJ databases">
        <title>Genome sequencing of Cutibacterium acnes KCOM 1315.</title>
        <authorList>
            <person name="Kook J.-K."/>
            <person name="Park S.-N."/>
            <person name="Lim Y.K."/>
        </authorList>
    </citation>
    <scope>NUCLEOTIDE SEQUENCE [LARGE SCALE GENOMIC DNA]</scope>
    <source>
        <strain evidence="1 2">KCOM 1315</strain>
    </source>
</reference>
<proteinExistence type="predicted"/>
<dbReference type="RefSeq" id="WP_002522073.1">
    <property type="nucleotide sequence ID" value="NZ_AP019664.1"/>
</dbReference>
<sequence>MAAREVEAQATAVSAAIVRDREWRCSALRMDGSVMWANHLVVGAGPQCLTRSRSYQRHMDA</sequence>
<dbReference type="Proteomes" id="UP000256621">
    <property type="component" value="Chromosome"/>
</dbReference>
<accession>A0AAD0QRU3</accession>
<dbReference type="AlphaFoldDB" id="A0AAD0QRU3"/>
<evidence type="ECO:0000313" key="2">
    <source>
        <dbReference type="Proteomes" id="UP000256621"/>
    </source>
</evidence>
<dbReference type="EMBL" id="CP031442">
    <property type="protein sequence ID" value="AXM08097.1"/>
    <property type="molecule type" value="Genomic_DNA"/>
</dbReference>